<evidence type="ECO:0000256" key="4">
    <source>
        <dbReference type="ARBA" id="ARBA00022729"/>
    </source>
</evidence>
<dbReference type="InterPro" id="IPR017853">
    <property type="entry name" value="GH"/>
</dbReference>
<evidence type="ECO:0000256" key="3">
    <source>
        <dbReference type="ARBA" id="ARBA00022651"/>
    </source>
</evidence>
<dbReference type="PRINTS" id="PR00134">
    <property type="entry name" value="GLHYDRLASE10"/>
</dbReference>
<dbReference type="EC" id="3.2.1.8" evidence="10"/>
<proteinExistence type="inferred from homology"/>
<dbReference type="PROSITE" id="PS00591">
    <property type="entry name" value="GH10_1"/>
    <property type="match status" value="1"/>
</dbReference>
<keyword evidence="8 10" id="KW-0624">Polysaccharide degradation</keyword>
<dbReference type="InterPro" id="IPR031158">
    <property type="entry name" value="GH10_AS"/>
</dbReference>
<dbReference type="AlphaFoldDB" id="A0A951UUT3"/>
<evidence type="ECO:0000259" key="11">
    <source>
        <dbReference type="PROSITE" id="PS51760"/>
    </source>
</evidence>
<evidence type="ECO:0000256" key="10">
    <source>
        <dbReference type="RuleBase" id="RU361174"/>
    </source>
</evidence>
<evidence type="ECO:0000256" key="8">
    <source>
        <dbReference type="ARBA" id="ARBA00023326"/>
    </source>
</evidence>
<reference evidence="12" key="1">
    <citation type="submission" date="2021-05" db="EMBL/GenBank/DDBJ databases">
        <authorList>
            <person name="Pietrasiak N."/>
            <person name="Ward R."/>
            <person name="Stajich J.E."/>
            <person name="Kurbessoian T."/>
        </authorList>
    </citation>
    <scope>NUCLEOTIDE SEQUENCE</scope>
    <source>
        <strain evidence="12">GSE-NOS-MK-12-04C</strain>
    </source>
</reference>
<dbReference type="SMART" id="SM00633">
    <property type="entry name" value="Glyco_10"/>
    <property type="match status" value="1"/>
</dbReference>
<dbReference type="PROSITE" id="PS51760">
    <property type="entry name" value="GH10_2"/>
    <property type="match status" value="1"/>
</dbReference>
<dbReference type="SUPFAM" id="SSF51445">
    <property type="entry name" value="(Trans)glycosidases"/>
    <property type="match status" value="1"/>
</dbReference>
<dbReference type="GO" id="GO:0045493">
    <property type="term" value="P:xylan catabolic process"/>
    <property type="evidence" value="ECO:0007669"/>
    <property type="project" value="UniProtKB-KW"/>
</dbReference>
<evidence type="ECO:0000256" key="5">
    <source>
        <dbReference type="ARBA" id="ARBA00022801"/>
    </source>
</evidence>
<keyword evidence="3" id="KW-0858">Xylan degradation</keyword>
<dbReference type="Pfam" id="PF00331">
    <property type="entry name" value="Glyco_hydro_10"/>
    <property type="match status" value="1"/>
</dbReference>
<evidence type="ECO:0000313" key="12">
    <source>
        <dbReference type="EMBL" id="MBW4670963.1"/>
    </source>
</evidence>
<dbReference type="Gene3D" id="3.20.20.80">
    <property type="entry name" value="Glycosidases"/>
    <property type="match status" value="1"/>
</dbReference>
<dbReference type="InterPro" id="IPR044846">
    <property type="entry name" value="GH10"/>
</dbReference>
<evidence type="ECO:0000256" key="9">
    <source>
        <dbReference type="PROSITE-ProRule" id="PRU10061"/>
    </source>
</evidence>
<feature type="active site" description="Nucleophile" evidence="9">
    <location>
        <position position="298"/>
    </location>
</feature>
<evidence type="ECO:0000256" key="2">
    <source>
        <dbReference type="ARBA" id="ARBA00007495"/>
    </source>
</evidence>
<name>A0A951UUT3_9CYAN</name>
<dbReference type="PANTHER" id="PTHR31490">
    <property type="entry name" value="GLYCOSYL HYDROLASE"/>
    <property type="match status" value="1"/>
</dbReference>
<protein>
    <recommendedName>
        <fullName evidence="10">Beta-xylanase</fullName>
        <ecNumber evidence="10">3.2.1.8</ecNumber>
    </recommendedName>
</protein>
<dbReference type="GO" id="GO:0031176">
    <property type="term" value="F:endo-1,4-beta-xylanase activity"/>
    <property type="evidence" value="ECO:0007669"/>
    <property type="project" value="UniProtKB-EC"/>
</dbReference>
<accession>A0A951UUT3</accession>
<sequence length="392" mass="44158">MFKKLTRRRSLYLGLGALTALGTFAGNGELKRQRIFAAYDPQRDFSVVGGDSLKKRAASKGIIYGAAIRHDHLKEDAKLAAAVANECGILVPEWAFKWSVSQKPLRPNPDSFDFSAADEMLKFANTHGMLFRGHTLVWHESLPKWFGDRVNQQNAKQILEKHIKTVVGRYAGKIHSWDVVNEAIEPVDGRSDGLRKTPWLELLGTDYIDYSFRLAAAADPDAMLVYNDYGLDYDTRKHEAKRTAVLKLLEGLKSRGTPIHALGIQAHLDGEATDFNPTKLREFLRNVANLGLKIMITELDVTDKKLPLDTTVRDHIIAKAYEDYLNVVLEETAVIAVLTWGLSDKYTWLSEFQPRADKAQVRPLLLDAGMNRKLAWNAIARAFDKSLRKNRS</sequence>
<keyword evidence="4" id="KW-0732">Signal</keyword>
<dbReference type="Proteomes" id="UP000729701">
    <property type="component" value="Unassembled WGS sequence"/>
</dbReference>
<evidence type="ECO:0000313" key="13">
    <source>
        <dbReference type="Proteomes" id="UP000729701"/>
    </source>
</evidence>
<keyword evidence="6 10" id="KW-0119">Carbohydrate metabolism</keyword>
<evidence type="ECO:0000256" key="1">
    <source>
        <dbReference type="ARBA" id="ARBA00000681"/>
    </source>
</evidence>
<dbReference type="PANTHER" id="PTHR31490:SF88">
    <property type="entry name" value="BETA-XYLANASE"/>
    <property type="match status" value="1"/>
</dbReference>
<evidence type="ECO:0000256" key="7">
    <source>
        <dbReference type="ARBA" id="ARBA00023295"/>
    </source>
</evidence>
<keyword evidence="5 10" id="KW-0378">Hydrolase</keyword>
<gene>
    <name evidence="12" type="ORF">KME60_26955</name>
</gene>
<keyword evidence="7 10" id="KW-0326">Glycosidase</keyword>
<evidence type="ECO:0000256" key="6">
    <source>
        <dbReference type="ARBA" id="ARBA00023277"/>
    </source>
</evidence>
<dbReference type="EMBL" id="JAHHGZ010000037">
    <property type="protein sequence ID" value="MBW4670963.1"/>
    <property type="molecule type" value="Genomic_DNA"/>
</dbReference>
<feature type="domain" description="GH10" evidence="11">
    <location>
        <begin position="47"/>
        <end position="382"/>
    </location>
</feature>
<organism evidence="12 13">
    <name type="scientific">Cyanomargarita calcarea GSE-NOS-MK-12-04C</name>
    <dbReference type="NCBI Taxonomy" id="2839659"/>
    <lineage>
        <taxon>Bacteria</taxon>
        <taxon>Bacillati</taxon>
        <taxon>Cyanobacteriota</taxon>
        <taxon>Cyanophyceae</taxon>
        <taxon>Nostocales</taxon>
        <taxon>Cyanomargaritaceae</taxon>
        <taxon>Cyanomargarita</taxon>
    </lineage>
</organism>
<reference evidence="12" key="2">
    <citation type="journal article" date="2022" name="Microbiol. Resour. Announc.">
        <title>Metagenome Sequencing to Explore Phylogenomics of Terrestrial Cyanobacteria.</title>
        <authorList>
            <person name="Ward R.D."/>
            <person name="Stajich J.E."/>
            <person name="Johansen J.R."/>
            <person name="Huntemann M."/>
            <person name="Clum A."/>
            <person name="Foster B."/>
            <person name="Foster B."/>
            <person name="Roux S."/>
            <person name="Palaniappan K."/>
            <person name="Varghese N."/>
            <person name="Mukherjee S."/>
            <person name="Reddy T.B.K."/>
            <person name="Daum C."/>
            <person name="Copeland A."/>
            <person name="Chen I.A."/>
            <person name="Ivanova N.N."/>
            <person name="Kyrpides N.C."/>
            <person name="Shapiro N."/>
            <person name="Eloe-Fadrosh E.A."/>
            <person name="Pietrasiak N."/>
        </authorList>
    </citation>
    <scope>NUCLEOTIDE SEQUENCE</scope>
    <source>
        <strain evidence="12">GSE-NOS-MK-12-04C</strain>
    </source>
</reference>
<dbReference type="InterPro" id="IPR001000">
    <property type="entry name" value="GH10_dom"/>
</dbReference>
<comment type="caution">
    <text evidence="12">The sequence shown here is derived from an EMBL/GenBank/DDBJ whole genome shotgun (WGS) entry which is preliminary data.</text>
</comment>
<comment type="similarity">
    <text evidence="2 10">Belongs to the glycosyl hydrolase 10 (cellulase F) family.</text>
</comment>
<comment type="catalytic activity">
    <reaction evidence="1 10">
        <text>Endohydrolysis of (1-&gt;4)-beta-D-xylosidic linkages in xylans.</text>
        <dbReference type="EC" id="3.2.1.8"/>
    </reaction>
</comment>